<dbReference type="AlphaFoldDB" id="A0A081AVM3"/>
<accession>A0A081AVM3</accession>
<comment type="caution">
    <text evidence="3">The sequence shown here is derived from an EMBL/GenBank/DDBJ whole genome shotgun (WGS) entry which is preliminary data.</text>
</comment>
<sequence length="146" mass="16900">MRWLIWTVLSTLFMLSAAAEMVSSEPNFEIATKDSRFATSFPVRELSTAHNGKEKSSLRGNSNHVPTEDLKSTDEERGIFDFILNKIVNRMFRRAYNKGVTPWSLRAKAMGRDTVLIGDYKVWWETVRKTGKMPKWKYSGPNWNHV</sequence>
<feature type="chain" id="PRO_5001754611" description="RxLR effector protein" evidence="2">
    <location>
        <begin position="19"/>
        <end position="146"/>
    </location>
</feature>
<dbReference type="OrthoDB" id="126213at2759"/>
<evidence type="ECO:0000256" key="1">
    <source>
        <dbReference type="SAM" id="MobiDB-lite"/>
    </source>
</evidence>
<evidence type="ECO:0000313" key="4">
    <source>
        <dbReference type="Proteomes" id="UP000028582"/>
    </source>
</evidence>
<name>A0A081AVM3_PHYNI</name>
<evidence type="ECO:0000256" key="2">
    <source>
        <dbReference type="SAM" id="SignalP"/>
    </source>
</evidence>
<dbReference type="Proteomes" id="UP000028582">
    <property type="component" value="Unassembled WGS sequence"/>
</dbReference>
<feature type="region of interest" description="Disordered" evidence="1">
    <location>
        <begin position="48"/>
        <end position="70"/>
    </location>
</feature>
<evidence type="ECO:0000313" key="3">
    <source>
        <dbReference type="EMBL" id="ETO82934.1"/>
    </source>
</evidence>
<feature type="signal peptide" evidence="2">
    <location>
        <begin position="1"/>
        <end position="18"/>
    </location>
</feature>
<organism evidence="3 4">
    <name type="scientific">Phytophthora nicotianae P1976</name>
    <dbReference type="NCBI Taxonomy" id="1317066"/>
    <lineage>
        <taxon>Eukaryota</taxon>
        <taxon>Sar</taxon>
        <taxon>Stramenopiles</taxon>
        <taxon>Oomycota</taxon>
        <taxon>Peronosporomycetes</taxon>
        <taxon>Peronosporales</taxon>
        <taxon>Peronosporaceae</taxon>
        <taxon>Phytophthora</taxon>
    </lineage>
</organism>
<proteinExistence type="predicted"/>
<gene>
    <name evidence="3" type="ORF">F444_02967</name>
</gene>
<keyword evidence="2" id="KW-0732">Signal</keyword>
<evidence type="ECO:0008006" key="5">
    <source>
        <dbReference type="Google" id="ProtNLM"/>
    </source>
</evidence>
<dbReference type="EMBL" id="ANJA01000603">
    <property type="protein sequence ID" value="ETO82934.1"/>
    <property type="molecule type" value="Genomic_DNA"/>
</dbReference>
<reference evidence="3 4" key="1">
    <citation type="submission" date="2013-11" db="EMBL/GenBank/DDBJ databases">
        <title>The Genome Sequence of Phytophthora parasitica P1976.</title>
        <authorList>
            <consortium name="The Broad Institute Genomics Platform"/>
            <person name="Russ C."/>
            <person name="Tyler B."/>
            <person name="Panabieres F."/>
            <person name="Shan W."/>
            <person name="Tripathy S."/>
            <person name="Grunwald N."/>
            <person name="Machado M."/>
            <person name="Johnson C.S."/>
            <person name="Walker B."/>
            <person name="Young S."/>
            <person name="Zeng Q."/>
            <person name="Gargeya S."/>
            <person name="Fitzgerald M."/>
            <person name="Haas B."/>
            <person name="Abouelleil A."/>
            <person name="Allen A.W."/>
            <person name="Alvarado L."/>
            <person name="Arachchi H.M."/>
            <person name="Berlin A.M."/>
            <person name="Chapman S.B."/>
            <person name="Gainer-Dewar J."/>
            <person name="Goldberg J."/>
            <person name="Griggs A."/>
            <person name="Gujja S."/>
            <person name="Hansen M."/>
            <person name="Howarth C."/>
            <person name="Imamovic A."/>
            <person name="Ireland A."/>
            <person name="Larimer J."/>
            <person name="McCowan C."/>
            <person name="Murphy C."/>
            <person name="Pearson M."/>
            <person name="Poon T.W."/>
            <person name="Priest M."/>
            <person name="Roberts A."/>
            <person name="Saif S."/>
            <person name="Shea T."/>
            <person name="Sisk P."/>
            <person name="Sykes S."/>
            <person name="Wortman J."/>
            <person name="Nusbaum C."/>
            <person name="Birren B."/>
        </authorList>
    </citation>
    <scope>NUCLEOTIDE SEQUENCE [LARGE SCALE GENOMIC DNA]</scope>
    <source>
        <strain evidence="3 4">P1976</strain>
    </source>
</reference>
<protein>
    <recommendedName>
        <fullName evidence="5">RxLR effector protein</fullName>
    </recommendedName>
</protein>